<dbReference type="Pfam" id="PF00300">
    <property type="entry name" value="His_Phos_1"/>
    <property type="match status" value="1"/>
</dbReference>
<dbReference type="InterPro" id="IPR051021">
    <property type="entry name" value="Mito_Ser/Thr_phosphatase"/>
</dbReference>
<name>A0A2X4UZE2_9GAMM</name>
<dbReference type="EMBL" id="LS483470">
    <property type="protein sequence ID" value="SQI38420.1"/>
    <property type="molecule type" value="Genomic_DNA"/>
</dbReference>
<evidence type="ECO:0000256" key="1">
    <source>
        <dbReference type="ARBA" id="ARBA00022801"/>
    </source>
</evidence>
<dbReference type="InterPro" id="IPR013078">
    <property type="entry name" value="His_Pase_superF_clade-1"/>
</dbReference>
<dbReference type="NCBIfam" id="TIGR00249">
    <property type="entry name" value="sixA"/>
    <property type="match status" value="1"/>
</dbReference>
<dbReference type="Proteomes" id="UP000249005">
    <property type="component" value="Chromosome 1"/>
</dbReference>
<accession>A0A2X4UZE2</accession>
<dbReference type="GO" id="GO:0101006">
    <property type="term" value="F:protein histidine phosphatase activity"/>
    <property type="evidence" value="ECO:0007669"/>
    <property type="project" value="InterPro"/>
</dbReference>
<dbReference type="AlphaFoldDB" id="A0A2X4UZE2"/>
<dbReference type="InterPro" id="IPR004449">
    <property type="entry name" value="SixA"/>
</dbReference>
<dbReference type="PANTHER" id="PTHR20935">
    <property type="entry name" value="PHOSPHOGLYCERATE MUTASE-RELATED"/>
    <property type="match status" value="1"/>
</dbReference>
<dbReference type="Gene3D" id="3.40.50.1240">
    <property type="entry name" value="Phosphoglycerate mutase-like"/>
    <property type="match status" value="1"/>
</dbReference>
<gene>
    <name evidence="2" type="primary">sixA</name>
    <name evidence="2" type="ORF">NCTC12151_01148</name>
</gene>
<dbReference type="InterPro" id="IPR029033">
    <property type="entry name" value="His_PPase_superfam"/>
</dbReference>
<dbReference type="RefSeq" id="WP_111739679.1">
    <property type="nucleotide sequence ID" value="NZ_LR698987.1"/>
</dbReference>
<dbReference type="CDD" id="cd07067">
    <property type="entry name" value="HP_PGM_like"/>
    <property type="match status" value="1"/>
</dbReference>
<dbReference type="EC" id="3.1.3.-" evidence="2"/>
<dbReference type="SMART" id="SM00855">
    <property type="entry name" value="PGAM"/>
    <property type="match status" value="1"/>
</dbReference>
<protein>
    <submittedName>
        <fullName evidence="2">Phosphohistidine phosphatase sixA</fullName>
        <ecNumber evidence="2">3.1.3.-</ecNumber>
    </submittedName>
</protein>
<proteinExistence type="predicted"/>
<dbReference type="OrthoDB" id="92610at2"/>
<evidence type="ECO:0000313" key="3">
    <source>
        <dbReference type="Proteomes" id="UP000249005"/>
    </source>
</evidence>
<organism evidence="2 3">
    <name type="scientific">Leminorella richardii</name>
    <dbReference type="NCBI Taxonomy" id="158841"/>
    <lineage>
        <taxon>Bacteria</taxon>
        <taxon>Pseudomonadati</taxon>
        <taxon>Pseudomonadota</taxon>
        <taxon>Gammaproteobacteria</taxon>
        <taxon>Enterobacterales</taxon>
        <taxon>Budviciaceae</taxon>
        <taxon>Leminorella</taxon>
    </lineage>
</organism>
<keyword evidence="1 2" id="KW-0378">Hydrolase</keyword>
<keyword evidence="3" id="KW-1185">Reference proteome</keyword>
<dbReference type="KEGG" id="lri:NCTC12151_01148"/>
<dbReference type="GO" id="GO:0005737">
    <property type="term" value="C:cytoplasm"/>
    <property type="evidence" value="ECO:0007669"/>
    <property type="project" value="InterPro"/>
</dbReference>
<evidence type="ECO:0000313" key="2">
    <source>
        <dbReference type="EMBL" id="SQI38420.1"/>
    </source>
</evidence>
<dbReference type="SUPFAM" id="SSF53254">
    <property type="entry name" value="Phosphoglycerate mutase-like"/>
    <property type="match status" value="1"/>
</dbReference>
<sequence length="157" mass="17137">MRVFIMRHGEASFHAESDPARPLTERGVEETSQMALRLHQMVGDISCVLVSPYLRAQQTLETIRRAFPLSADVSIETVSQLIPGGDPGWCADYLTVLAQQGVSEVLVVSHLPLVSYLVSELSQGSASPMFSTSSVACVTLDDKTLRGRFEWQISPGS</sequence>
<reference evidence="2 3" key="1">
    <citation type="submission" date="2018-06" db="EMBL/GenBank/DDBJ databases">
        <authorList>
            <consortium name="Pathogen Informatics"/>
            <person name="Doyle S."/>
        </authorList>
    </citation>
    <scope>NUCLEOTIDE SEQUENCE [LARGE SCALE GENOMIC DNA]</scope>
    <source>
        <strain evidence="2 3">NCTC12151</strain>
    </source>
</reference>